<name>A0A9J9HH25_RHIWR</name>
<gene>
    <name evidence="3" type="ordered locus">Swit_5053</name>
</gene>
<organism evidence="3 4">
    <name type="scientific">Rhizorhabdus wittichii (strain DSM 6014 / CCUG 31198 / JCM 15750 / NBRC 105917 / EY 4224 / RW1)</name>
    <name type="common">Sphingomonas wittichii</name>
    <dbReference type="NCBI Taxonomy" id="392499"/>
    <lineage>
        <taxon>Bacteria</taxon>
        <taxon>Pseudomonadati</taxon>
        <taxon>Pseudomonadota</taxon>
        <taxon>Alphaproteobacteria</taxon>
        <taxon>Sphingomonadales</taxon>
        <taxon>Sphingomonadaceae</taxon>
        <taxon>Rhizorhabdus</taxon>
    </lineage>
</organism>
<reference evidence="3 4" key="1">
    <citation type="journal article" date="2010" name="J. Bacteriol.">
        <title>Genome sequence of the dioxin-mineralizing bacterium Sphingomonas wittichii RW1.</title>
        <authorList>
            <person name="Miller T.R."/>
            <person name="Delcher A.L."/>
            <person name="Salzberg S.L."/>
            <person name="Saunders E."/>
            <person name="Detter J.C."/>
            <person name="Halden R.U."/>
        </authorList>
    </citation>
    <scope>NUCLEOTIDE SEQUENCE [LARGE SCALE GENOMIC DNA]</scope>
    <source>
        <strain evidence="4">DSM 6014 / CCUG 31198 / JCM 15750 / NBRC 105917 / EY 4224 / RW1</strain>
    </source>
</reference>
<dbReference type="AlphaFoldDB" id="A0A9J9HH25"/>
<evidence type="ECO:0000256" key="1">
    <source>
        <dbReference type="ARBA" id="ARBA00022801"/>
    </source>
</evidence>
<dbReference type="InterPro" id="IPR000383">
    <property type="entry name" value="Xaa-Pro-like_dom"/>
</dbReference>
<dbReference type="PANTHER" id="PTHR43056:SF10">
    <property type="entry name" value="COCE_NOND FAMILY, PUTATIVE (AFU_ORTHOLOGUE AFUA_7G00600)-RELATED"/>
    <property type="match status" value="1"/>
</dbReference>
<evidence type="ECO:0000259" key="2">
    <source>
        <dbReference type="SMART" id="SM00939"/>
    </source>
</evidence>
<feature type="domain" description="Xaa-Pro dipeptidyl-peptidase C-terminal" evidence="2">
    <location>
        <begin position="316"/>
        <end position="554"/>
    </location>
</feature>
<dbReference type="InterPro" id="IPR029058">
    <property type="entry name" value="AB_hydrolase_fold"/>
</dbReference>
<dbReference type="Pfam" id="PF08530">
    <property type="entry name" value="PepX_C"/>
    <property type="match status" value="1"/>
</dbReference>
<evidence type="ECO:0000313" key="3">
    <source>
        <dbReference type="EMBL" id="ABQ71666.1"/>
    </source>
</evidence>
<geneLocation type="plasmid" evidence="3 4">
    <name>pSWIT02</name>
</geneLocation>
<dbReference type="SUPFAM" id="SSF49785">
    <property type="entry name" value="Galactose-binding domain-like"/>
    <property type="match status" value="1"/>
</dbReference>
<dbReference type="Pfam" id="PF02129">
    <property type="entry name" value="Peptidase_S15"/>
    <property type="match status" value="1"/>
</dbReference>
<accession>A0A9J9HH25</accession>
<evidence type="ECO:0000313" key="4">
    <source>
        <dbReference type="Proteomes" id="UP000001989"/>
    </source>
</evidence>
<dbReference type="InterPro" id="IPR005674">
    <property type="entry name" value="CocE/Ser_esterase"/>
</dbReference>
<dbReference type="NCBIfam" id="TIGR00976">
    <property type="entry name" value="CocE_NonD"/>
    <property type="match status" value="2"/>
</dbReference>
<keyword evidence="4" id="KW-1185">Reference proteome</keyword>
<keyword evidence="1" id="KW-0378">Hydrolase</keyword>
<keyword evidence="3" id="KW-0614">Plasmid</keyword>
<dbReference type="InterPro" id="IPR050585">
    <property type="entry name" value="Xaa-Pro_dipeptidyl-ppase/CocE"/>
</dbReference>
<dbReference type="SUPFAM" id="SSF53474">
    <property type="entry name" value="alpha/beta-Hydrolases"/>
    <property type="match status" value="1"/>
</dbReference>
<sequence>MSEGAFTTAELLTRHADNGPKITVGYGNKACDPPNPREERVDGMRILRDVSVPMRDGVKLYADVYLPADAADDAELGVIVCWAAFGKHATNSKLPEAMNVAPGLISDHTGWEAPDPAYWTQHGYAVIYPDPRGTWNNEGIYYNFGDVERSDMYDLCEWAGVQSWSNGKVGYIGVSYPGVVCWQIAGLQPPHLAAIIPWEAWSDGYREFAYHGGMRETGHTALIDQVMRWPNKTAEDMNANFDAHPFDDGFWKFKNPDIKSVQVPALVGASWSDQGLHTKGTINAWRNIASKDKWLRVHGRKKWEQYYAPENVELQRAFFDRFLLGREDRFTDQPLITIEVRESAYVGETREEREWPLARTAWTPMYLDTAARTLVGEKPATAGDARYAADGDTPLTFDHKFAQDTEVTGPMKLKLWVEADGSDDMDLFVAVQKLDKAGDPVGFPFFATHVDGPVALGWLRASHRELDPERSTEAEPFHRHQSEQRLVPGEIVPVEIGVWPSSTLFRAGETLRVVIKGKDIYRYLDDPASNSHLKTRNAGTHIVHSGGEYDSHILLPIIPKA</sequence>
<dbReference type="Proteomes" id="UP000001989">
    <property type="component" value="Plasmid pSWIT02"/>
</dbReference>
<dbReference type="Gene3D" id="2.60.120.260">
    <property type="entry name" value="Galactose-binding domain-like"/>
    <property type="match status" value="1"/>
</dbReference>
<dbReference type="SMART" id="SM00939">
    <property type="entry name" value="PepX_C"/>
    <property type="match status" value="1"/>
</dbReference>
<dbReference type="PANTHER" id="PTHR43056">
    <property type="entry name" value="PEPTIDASE S9 PROLYL OLIGOPEPTIDASE"/>
    <property type="match status" value="1"/>
</dbReference>
<dbReference type="Gene3D" id="1.10.3020.20">
    <property type="match status" value="1"/>
</dbReference>
<protein>
    <submittedName>
        <fullName evidence="3">X-Pro dipeptidyl-peptidase C-terminal domain protein</fullName>
    </submittedName>
</protein>
<dbReference type="Gene3D" id="3.40.50.1820">
    <property type="entry name" value="alpha/beta hydrolase"/>
    <property type="match status" value="1"/>
</dbReference>
<dbReference type="OrthoDB" id="9806163at2"/>
<dbReference type="InterPro" id="IPR013736">
    <property type="entry name" value="Xaa-Pro_dipept_C"/>
</dbReference>
<proteinExistence type="predicted"/>
<dbReference type="InterPro" id="IPR008979">
    <property type="entry name" value="Galactose-bd-like_sf"/>
</dbReference>
<dbReference type="KEGG" id="swi:Swit_5053"/>
<dbReference type="GO" id="GO:0008239">
    <property type="term" value="F:dipeptidyl-peptidase activity"/>
    <property type="evidence" value="ECO:0007669"/>
    <property type="project" value="InterPro"/>
</dbReference>
<dbReference type="EMBL" id="CP000701">
    <property type="protein sequence ID" value="ABQ71666.1"/>
    <property type="molecule type" value="Genomic_DNA"/>
</dbReference>